<proteinExistence type="inferred from homology"/>
<dbReference type="PIRSF" id="PIRSF005508">
    <property type="entry name" value="Acr3"/>
    <property type="match status" value="1"/>
</dbReference>
<dbReference type="InterPro" id="IPR002657">
    <property type="entry name" value="BilAc:Na_symport/Acr3"/>
</dbReference>
<evidence type="ECO:0000256" key="10">
    <source>
        <dbReference type="SAM" id="Phobius"/>
    </source>
</evidence>
<evidence type="ECO:0000256" key="8">
    <source>
        <dbReference type="ARBA" id="ARBA00023136"/>
    </source>
</evidence>
<comment type="subcellular location">
    <subcellularLocation>
        <location evidence="1 9">Cell membrane</location>
        <topology evidence="1 9">Multi-pass membrane protein</topology>
    </subcellularLocation>
</comment>
<feature type="transmembrane region" description="Helical" evidence="10">
    <location>
        <begin position="227"/>
        <end position="249"/>
    </location>
</feature>
<feature type="transmembrane region" description="Helical" evidence="10">
    <location>
        <begin position="118"/>
        <end position="137"/>
    </location>
</feature>
<evidence type="ECO:0000256" key="2">
    <source>
        <dbReference type="ARBA" id="ARBA00010110"/>
    </source>
</evidence>
<evidence type="ECO:0000256" key="3">
    <source>
        <dbReference type="ARBA" id="ARBA00022448"/>
    </source>
</evidence>
<comment type="similarity">
    <text evidence="2 9">Belongs to the arsenical resistance-3 (ACR3) (TC 2.A.59) family.</text>
</comment>
<dbReference type="GO" id="GO:0015105">
    <property type="term" value="F:arsenite transmembrane transporter activity"/>
    <property type="evidence" value="ECO:0007669"/>
    <property type="project" value="TreeGrafter"/>
</dbReference>
<gene>
    <name evidence="11" type="ORF">SAMN04488522_10572</name>
</gene>
<dbReference type="InterPro" id="IPR038770">
    <property type="entry name" value="Na+/solute_symporter_sf"/>
</dbReference>
<feature type="transmembrane region" description="Helical" evidence="10">
    <location>
        <begin position="294"/>
        <end position="318"/>
    </location>
</feature>
<accession>A0A1M5IUI9</accession>
<evidence type="ECO:0000256" key="9">
    <source>
        <dbReference type="PIRNR" id="PIRNR005508"/>
    </source>
</evidence>
<dbReference type="GO" id="GO:0005886">
    <property type="term" value="C:plasma membrane"/>
    <property type="evidence" value="ECO:0007669"/>
    <property type="project" value="UniProtKB-SubCell"/>
</dbReference>
<dbReference type="InterPro" id="IPR004706">
    <property type="entry name" value="Arsenical-R_Acr3"/>
</dbReference>
<evidence type="ECO:0000256" key="4">
    <source>
        <dbReference type="ARBA" id="ARBA00022475"/>
    </source>
</evidence>
<name>A0A1M5IUI9_9SPHI</name>
<feature type="transmembrane region" description="Helical" evidence="10">
    <location>
        <begin position="196"/>
        <end position="215"/>
    </location>
</feature>
<keyword evidence="4 9" id="KW-1003">Cell membrane</keyword>
<dbReference type="GO" id="GO:0015297">
    <property type="term" value="F:antiporter activity"/>
    <property type="evidence" value="ECO:0007669"/>
    <property type="project" value="UniProtKB-UniRule"/>
</dbReference>
<dbReference type="PANTHER" id="PTHR43057">
    <property type="entry name" value="ARSENITE EFFLUX TRANSPORTER"/>
    <property type="match status" value="1"/>
</dbReference>
<dbReference type="GO" id="GO:0046685">
    <property type="term" value="P:response to arsenic-containing substance"/>
    <property type="evidence" value="ECO:0007669"/>
    <property type="project" value="UniProtKB-KW"/>
</dbReference>
<keyword evidence="8 9" id="KW-0472">Membrane</keyword>
<keyword evidence="6" id="KW-0059">Arsenical resistance</keyword>
<dbReference type="Proteomes" id="UP000184287">
    <property type="component" value="Unassembled WGS sequence"/>
</dbReference>
<dbReference type="EMBL" id="FQUQ01000005">
    <property type="protein sequence ID" value="SHG31987.1"/>
    <property type="molecule type" value="Genomic_DNA"/>
</dbReference>
<dbReference type="Gene3D" id="1.20.1530.20">
    <property type="match status" value="1"/>
</dbReference>
<dbReference type="GO" id="GO:0015104">
    <property type="term" value="F:antimonite transmembrane transporter activity"/>
    <property type="evidence" value="ECO:0007669"/>
    <property type="project" value="TreeGrafter"/>
</dbReference>
<dbReference type="FunFam" id="1.20.1530.20:FF:000009">
    <property type="entry name" value="Arsenite transporter, ACR3 family"/>
    <property type="match status" value="1"/>
</dbReference>
<keyword evidence="12" id="KW-1185">Reference proteome</keyword>
<dbReference type="Pfam" id="PF01758">
    <property type="entry name" value="SBF"/>
    <property type="match status" value="1"/>
</dbReference>
<feature type="transmembrane region" description="Helical" evidence="10">
    <location>
        <begin position="324"/>
        <end position="347"/>
    </location>
</feature>
<evidence type="ECO:0000256" key="6">
    <source>
        <dbReference type="ARBA" id="ARBA00022849"/>
    </source>
</evidence>
<feature type="transmembrane region" description="Helical" evidence="10">
    <location>
        <begin position="149"/>
        <end position="171"/>
    </location>
</feature>
<evidence type="ECO:0000256" key="1">
    <source>
        <dbReference type="ARBA" id="ARBA00004651"/>
    </source>
</evidence>
<organism evidence="11 12">
    <name type="scientific">Pedobacter caeni</name>
    <dbReference type="NCBI Taxonomy" id="288992"/>
    <lineage>
        <taxon>Bacteria</taxon>
        <taxon>Pseudomonadati</taxon>
        <taxon>Bacteroidota</taxon>
        <taxon>Sphingobacteriia</taxon>
        <taxon>Sphingobacteriales</taxon>
        <taxon>Sphingobacteriaceae</taxon>
        <taxon>Pedobacter</taxon>
    </lineage>
</organism>
<evidence type="ECO:0000313" key="11">
    <source>
        <dbReference type="EMBL" id="SHG31987.1"/>
    </source>
</evidence>
<feature type="transmembrane region" description="Helical" evidence="10">
    <location>
        <begin position="88"/>
        <end position="112"/>
    </location>
</feature>
<feature type="transmembrane region" description="Helical" evidence="10">
    <location>
        <begin position="46"/>
        <end position="68"/>
    </location>
</feature>
<reference evidence="12" key="1">
    <citation type="submission" date="2016-11" db="EMBL/GenBank/DDBJ databases">
        <authorList>
            <person name="Varghese N."/>
            <person name="Submissions S."/>
        </authorList>
    </citation>
    <scope>NUCLEOTIDE SEQUENCE [LARGE SCALE GENOMIC DNA]</scope>
    <source>
        <strain evidence="12">DSM 16990</strain>
    </source>
</reference>
<evidence type="ECO:0000256" key="5">
    <source>
        <dbReference type="ARBA" id="ARBA00022692"/>
    </source>
</evidence>
<keyword evidence="3 9" id="KW-0813">Transport</keyword>
<dbReference type="NCBIfam" id="TIGR00832">
    <property type="entry name" value="acr3"/>
    <property type="match status" value="1"/>
</dbReference>
<dbReference type="STRING" id="288992.SAMN04488522_10572"/>
<dbReference type="OrthoDB" id="9771457at2"/>
<evidence type="ECO:0000313" key="12">
    <source>
        <dbReference type="Proteomes" id="UP000184287"/>
    </source>
</evidence>
<dbReference type="PANTHER" id="PTHR43057:SF1">
    <property type="entry name" value="ARSENICAL-RESISTANCE PROTEIN 3"/>
    <property type="match status" value="1"/>
</dbReference>
<protein>
    <submittedName>
        <fullName evidence="11">Arsenite transporter, ACR3 family</fullName>
    </submittedName>
</protein>
<keyword evidence="7 9" id="KW-1133">Transmembrane helix</keyword>
<sequence>MSANHCFPASERKKLSFLDRYLTLWIFLAMAIGVSLGYLIPSSSQMINSFSSGTTNIPLAIGLILMMYPPLAKVKYENMGKVFKDTKVLSTSLVLNWIIGPVLMFVLAITFLRDYPEYMTGLILIGLARCIAMVVVWNELAEGDREYAAGLIALNSIFQVLLYSVYAYVFITVLPPLFGLKGLEVNITIGQIAESVAIYLGIPFALGIISRYALIRLKGEKWFQEKFIPFISPITLIALLFTIVIMFSLKGALIVQIPMDVARIAIPLTIYFVLMFVCSFFAGKYFGADYSKSASIAFTATGNNFELAIAVAIGVFGINSGQAFAGVIGPLVEVPALIALVNVAFWFRKKYYPGSTKKPLNEINS</sequence>
<dbReference type="RefSeq" id="WP_073234268.1">
    <property type="nucleotide sequence ID" value="NZ_FQUQ01000005.1"/>
</dbReference>
<keyword evidence="5 9" id="KW-0812">Transmembrane</keyword>
<feature type="transmembrane region" description="Helical" evidence="10">
    <location>
        <begin position="21"/>
        <end position="40"/>
    </location>
</feature>
<dbReference type="AlphaFoldDB" id="A0A1M5IUI9"/>
<evidence type="ECO:0000256" key="7">
    <source>
        <dbReference type="ARBA" id="ARBA00022989"/>
    </source>
</evidence>
<feature type="transmembrane region" description="Helical" evidence="10">
    <location>
        <begin position="261"/>
        <end position="282"/>
    </location>
</feature>